<dbReference type="EMBL" id="JAUCMV010000001">
    <property type="protein sequence ID" value="KAK0423633.1"/>
    <property type="molecule type" value="Genomic_DNA"/>
</dbReference>
<dbReference type="Proteomes" id="UP001175271">
    <property type="component" value="Unassembled WGS sequence"/>
</dbReference>
<keyword evidence="3" id="KW-1185">Reference proteome</keyword>
<organism evidence="2 3">
    <name type="scientific">Steinernema hermaphroditum</name>
    <dbReference type="NCBI Taxonomy" id="289476"/>
    <lineage>
        <taxon>Eukaryota</taxon>
        <taxon>Metazoa</taxon>
        <taxon>Ecdysozoa</taxon>
        <taxon>Nematoda</taxon>
        <taxon>Chromadorea</taxon>
        <taxon>Rhabditida</taxon>
        <taxon>Tylenchina</taxon>
        <taxon>Panagrolaimomorpha</taxon>
        <taxon>Strongyloidoidea</taxon>
        <taxon>Steinernematidae</taxon>
        <taxon>Steinernema</taxon>
    </lineage>
</organism>
<name>A0AA39M7J0_9BILA</name>
<reference evidence="2" key="1">
    <citation type="submission" date="2023-06" db="EMBL/GenBank/DDBJ databases">
        <title>Genomic analysis of the entomopathogenic nematode Steinernema hermaphroditum.</title>
        <authorList>
            <person name="Schwarz E.M."/>
            <person name="Heppert J.K."/>
            <person name="Baniya A."/>
            <person name="Schwartz H.T."/>
            <person name="Tan C.-H."/>
            <person name="Antoshechkin I."/>
            <person name="Sternberg P.W."/>
            <person name="Goodrich-Blair H."/>
            <person name="Dillman A.R."/>
        </authorList>
    </citation>
    <scope>NUCLEOTIDE SEQUENCE</scope>
    <source>
        <strain evidence="2">PS9179</strain>
        <tissue evidence="2">Whole animal</tissue>
    </source>
</reference>
<dbReference type="AlphaFoldDB" id="A0AA39M7J0"/>
<accession>A0AA39M7J0</accession>
<keyword evidence="1" id="KW-0175">Coiled coil</keyword>
<evidence type="ECO:0000256" key="1">
    <source>
        <dbReference type="SAM" id="Coils"/>
    </source>
</evidence>
<evidence type="ECO:0000313" key="3">
    <source>
        <dbReference type="Proteomes" id="UP001175271"/>
    </source>
</evidence>
<sequence length="562" mass="63116">MNKNWIDHCECIFRADIFPPSKQVEHVNSQGEVLYYLDDIRSQFTDEHPRIRRTASGTMYHLNEILHGREESVQRLRASLPEALHIGQKNVAETMRVLCDDYFNDMLTIYFIHNLIKCRKCFCGEVRSHPETVSVIQMDTAQLQITNGSATFDAMLEQFRCTTTLCDTCCSPRMRIKEIDVCDWLGYYIMLEILRDNGKPALTGMNATDGVLMFGYRWKPLAMIEHIPDSRNSSRGHYVVWLRNRDGRGSLILDDMAQPNRLEMSDREEEDEGEYVVIDEATCSSLPGHLSEAELKDFNEHLLRSNSVYAASAGSEPVGAAMEDTSSTSLISSDCIIEASKLCPSLPTSCSQELEVKDPEAVVTKGELVQCLHMMMAFQSQQIREHVQFLQSSLQQLNEKVDSVHDDMSSIKDLLGPLLHDKKSTISELDALAKTLKSEDPTPTTLGKIRGIIEEFEPVIHEVKQKCGQKMDHDTQEWLLDTQNKMNLLKALVDKVEKGQKDEMLTRENLSNLLGLATGATAGAAILGKYLDGPEGKIIGATFGSFIAVLCGQVSAACRKYF</sequence>
<comment type="caution">
    <text evidence="2">The sequence shown here is derived from an EMBL/GenBank/DDBJ whole genome shotgun (WGS) entry which is preliminary data.</text>
</comment>
<gene>
    <name evidence="2" type="ORF">QR680_008245</name>
</gene>
<protein>
    <recommendedName>
        <fullName evidence="4">USP domain-containing protein</fullName>
    </recommendedName>
</protein>
<evidence type="ECO:0008006" key="4">
    <source>
        <dbReference type="Google" id="ProtNLM"/>
    </source>
</evidence>
<evidence type="ECO:0000313" key="2">
    <source>
        <dbReference type="EMBL" id="KAK0423633.1"/>
    </source>
</evidence>
<proteinExistence type="predicted"/>
<feature type="coiled-coil region" evidence="1">
    <location>
        <begin position="380"/>
        <end position="407"/>
    </location>
</feature>